<dbReference type="InterPro" id="IPR011009">
    <property type="entry name" value="Kinase-like_dom_sf"/>
</dbReference>
<gene>
    <name evidence="1" type="ORF">AMOR_06870</name>
</gene>
<evidence type="ECO:0000313" key="1">
    <source>
        <dbReference type="EMBL" id="BDG01691.1"/>
    </source>
</evidence>
<dbReference type="Proteomes" id="UP001162891">
    <property type="component" value="Chromosome"/>
</dbReference>
<evidence type="ECO:0008006" key="3">
    <source>
        <dbReference type="Google" id="ProtNLM"/>
    </source>
</evidence>
<reference evidence="2" key="1">
    <citation type="journal article" date="2022" name="Int. J. Syst. Evol. Microbiol.">
        <title>Anaeromyxobacter oryzae sp. nov., Anaeromyxobacter diazotrophicus sp. nov. and Anaeromyxobacter paludicola sp. nov., isolated from paddy soils.</title>
        <authorList>
            <person name="Itoh H."/>
            <person name="Xu Z."/>
            <person name="Mise K."/>
            <person name="Masuda Y."/>
            <person name="Ushijima N."/>
            <person name="Hayakawa C."/>
            <person name="Shiratori Y."/>
            <person name="Senoo K."/>
        </authorList>
    </citation>
    <scope>NUCLEOTIDE SEQUENCE [LARGE SCALE GENOMIC DNA]</scope>
    <source>
        <strain evidence="2">Red232</strain>
    </source>
</reference>
<evidence type="ECO:0000313" key="2">
    <source>
        <dbReference type="Proteomes" id="UP001162891"/>
    </source>
</evidence>
<proteinExistence type="predicted"/>
<dbReference type="Gene3D" id="3.90.1200.10">
    <property type="match status" value="1"/>
</dbReference>
<dbReference type="SUPFAM" id="SSF56112">
    <property type="entry name" value="Protein kinase-like (PK-like)"/>
    <property type="match status" value="1"/>
</dbReference>
<organism evidence="1 2">
    <name type="scientific">Anaeromyxobacter oryzae</name>
    <dbReference type="NCBI Taxonomy" id="2918170"/>
    <lineage>
        <taxon>Bacteria</taxon>
        <taxon>Pseudomonadati</taxon>
        <taxon>Myxococcota</taxon>
        <taxon>Myxococcia</taxon>
        <taxon>Myxococcales</taxon>
        <taxon>Cystobacterineae</taxon>
        <taxon>Anaeromyxobacteraceae</taxon>
        <taxon>Anaeromyxobacter</taxon>
    </lineage>
</organism>
<accession>A0ABN6MLC3</accession>
<protein>
    <recommendedName>
        <fullName evidence="3">Aminoglycoside phosphotransferase domain-containing protein</fullName>
    </recommendedName>
</protein>
<dbReference type="EMBL" id="AP025591">
    <property type="protein sequence ID" value="BDG01691.1"/>
    <property type="molecule type" value="Genomic_DNA"/>
</dbReference>
<keyword evidence="2" id="KW-1185">Reference proteome</keyword>
<sequence>MGYLDDNPEFHHQLLLVRGDALWLVPDERGAWALPGFVSDEQHTAEVERIARHMRERFGIRVVILGRAATEFDAVANRVRKADLAEPLVDPEPRSGRWWPRAALAAAEAPLAADSRALVTRWAAGDLAVAEDTPWSRPGWHAAALAWIAAAAGPVGDVEQVRVSEFSTVLRVDAGGRARYFKSVAEAAAREPPVTAALARRSAHLPPVLAVDAARRFLLMEAFAGESLAAPEDVGAWTAAAQAYGELQRQCLDAVDELRALGCAVATAASLVEPLAALLDDRDALLAGEPAGLGDDQIAALRALGPELAASAAALDAGPLPLALDHGDLWPSNVLVGPAGCAFVDWEDVRVAHPFLSLFQLLTGAHLDRRFADHDAAAARIRDAYLAGWSAWGGRAELARAFDAAHDVAAVAVAVSYRRYPPAVVQAHPWMREMPAFCLGRILARRAAAPGPRE</sequence>
<name>A0ABN6MLC3_9BACT</name>
<dbReference type="RefSeq" id="WP_248358448.1">
    <property type="nucleotide sequence ID" value="NZ_AP025591.1"/>
</dbReference>